<dbReference type="RefSeq" id="WP_164454170.1">
    <property type="nucleotide sequence ID" value="NZ_JAAIJQ010000059.1"/>
</dbReference>
<dbReference type="AlphaFoldDB" id="A0A6M0K537"/>
<feature type="transmembrane region" description="Helical" evidence="1">
    <location>
        <begin position="321"/>
        <end position="340"/>
    </location>
</feature>
<name>A0A6M0K537_9GAMM</name>
<dbReference type="EMBL" id="JAAIJQ010000059">
    <property type="protein sequence ID" value="NEV63707.1"/>
    <property type="molecule type" value="Genomic_DNA"/>
</dbReference>
<proteinExistence type="predicted"/>
<accession>A0A6M0K537</accession>
<evidence type="ECO:0000313" key="3">
    <source>
        <dbReference type="Proteomes" id="UP000483379"/>
    </source>
</evidence>
<dbReference type="InterPro" id="IPR015943">
    <property type="entry name" value="WD40/YVTN_repeat-like_dom_sf"/>
</dbReference>
<evidence type="ECO:0000313" key="2">
    <source>
        <dbReference type="EMBL" id="NEV63707.1"/>
    </source>
</evidence>
<evidence type="ECO:0000256" key="1">
    <source>
        <dbReference type="SAM" id="Phobius"/>
    </source>
</evidence>
<keyword evidence="1" id="KW-1133">Transmembrane helix</keyword>
<dbReference type="Gene3D" id="2.130.10.10">
    <property type="entry name" value="YVTN repeat-like/Quinoprotein amine dehydrogenase"/>
    <property type="match status" value="1"/>
</dbReference>
<reference evidence="2 3" key="1">
    <citation type="submission" date="2020-02" db="EMBL/GenBank/DDBJ databases">
        <title>Genome sequences of Thiorhodococcus mannitoliphagus and Thiorhodococcus minor, purple sulfur photosynthetic bacteria in the gammaproteobacterial family, Chromatiaceae.</title>
        <authorList>
            <person name="Aviles F.A."/>
            <person name="Meyer T.E."/>
            <person name="Kyndt J.A."/>
        </authorList>
    </citation>
    <scope>NUCLEOTIDE SEQUENCE [LARGE SCALE GENOMIC DNA]</scope>
    <source>
        <strain evidence="2 3">DSM 11518</strain>
    </source>
</reference>
<organism evidence="2 3">
    <name type="scientific">Thiorhodococcus minor</name>
    <dbReference type="NCBI Taxonomy" id="57489"/>
    <lineage>
        <taxon>Bacteria</taxon>
        <taxon>Pseudomonadati</taxon>
        <taxon>Pseudomonadota</taxon>
        <taxon>Gammaproteobacteria</taxon>
        <taxon>Chromatiales</taxon>
        <taxon>Chromatiaceae</taxon>
        <taxon>Thiorhodococcus</taxon>
    </lineage>
</organism>
<protein>
    <submittedName>
        <fullName evidence="2">ABC transporter substrate-binding protein</fullName>
    </submittedName>
</protein>
<keyword evidence="1" id="KW-0812">Transmembrane</keyword>
<gene>
    <name evidence="2" type="ORF">G3446_17725</name>
</gene>
<sequence length="363" mass="37808">MKKSKTVAISLTLVGIVLAIAGPFLPGGIHLKPKDPPGSGHVTLLKAVDGGVLAGTQAGEIWRLGGGIWTQERIYLGESPVMAILGEPGRTPIGTASGLYNAPVGAPELKGRVSSLLQTREGLLAGTPDGLRLLANGRWQAPGPAANIYSLLKQRGGSGEWIHAGTVGDGVLSSPAESPDQPWQPNSQGLPEGANVFSLATTPSSLLLAGTDQGLYWQPKAGDPWQPLHPGLDGKRILSMYLAAGDGTGGTDRLWIGGDHGLEWIDIAEQSGTLAPAGEPTMADSAEYQPPVGISWILSNDGHLMLSAGSVYEYGPTQLAGWYWVSILGVVLILLAAWWMPQPAPAIISHTSRPDTPSSGDDV</sequence>
<keyword evidence="3" id="KW-1185">Reference proteome</keyword>
<keyword evidence="1" id="KW-0472">Membrane</keyword>
<comment type="caution">
    <text evidence="2">The sequence shown here is derived from an EMBL/GenBank/DDBJ whole genome shotgun (WGS) entry which is preliminary data.</text>
</comment>
<dbReference type="Proteomes" id="UP000483379">
    <property type="component" value="Unassembled WGS sequence"/>
</dbReference>